<dbReference type="Pfam" id="PF22593">
    <property type="entry name" value="SPMIP11"/>
    <property type="match status" value="1"/>
</dbReference>
<protein>
    <submittedName>
        <fullName evidence="1">Uncharacterized protein</fullName>
    </submittedName>
</protein>
<sequence>MGECTDQRPSFLRATVKLRDADEDLLNCCGVTQRQREEDAIQKVNNRIFFMGITKYGYQKPIREAINPKFRDKYEGRPSLEQFLPKPNATDIDERLAENFHNIDIYSGLVDGRNYGRFSRLSRQKLRHARNPKGTEETFCVPITNSMNYGWWIRDQKTLDENKWFAVAQRFPQVRGEITRFVDEMALHSPNFILF</sequence>
<evidence type="ECO:0000313" key="1">
    <source>
        <dbReference type="EMBL" id="OXA61136.1"/>
    </source>
</evidence>
<accession>A0A226EWY5</accession>
<dbReference type="EMBL" id="LNIX01000002">
    <property type="protein sequence ID" value="OXA61136.1"/>
    <property type="molecule type" value="Genomic_DNA"/>
</dbReference>
<dbReference type="OMA" id="SEMTIFV"/>
<dbReference type="PANTHER" id="PTHR35263">
    <property type="entry name" value="TESTIS-EXPRESSED PROTEIN 49"/>
    <property type="match status" value="1"/>
</dbReference>
<evidence type="ECO:0000313" key="2">
    <source>
        <dbReference type="Proteomes" id="UP000198287"/>
    </source>
</evidence>
<name>A0A226EWY5_FOLCA</name>
<gene>
    <name evidence="1" type="ORF">Fcan01_06142</name>
</gene>
<keyword evidence="2" id="KW-1185">Reference proteome</keyword>
<dbReference type="PANTHER" id="PTHR35263:SF1">
    <property type="entry name" value="TESTIS-EXPRESSED PROTEIN 49"/>
    <property type="match status" value="1"/>
</dbReference>
<organism evidence="1 2">
    <name type="scientific">Folsomia candida</name>
    <name type="common">Springtail</name>
    <dbReference type="NCBI Taxonomy" id="158441"/>
    <lineage>
        <taxon>Eukaryota</taxon>
        <taxon>Metazoa</taxon>
        <taxon>Ecdysozoa</taxon>
        <taxon>Arthropoda</taxon>
        <taxon>Hexapoda</taxon>
        <taxon>Collembola</taxon>
        <taxon>Entomobryomorpha</taxon>
        <taxon>Isotomoidea</taxon>
        <taxon>Isotomidae</taxon>
        <taxon>Proisotominae</taxon>
        <taxon>Folsomia</taxon>
    </lineage>
</organism>
<dbReference type="AlphaFoldDB" id="A0A226EWY5"/>
<proteinExistence type="predicted"/>
<dbReference type="InterPro" id="IPR038775">
    <property type="entry name" value="SPMIP11"/>
</dbReference>
<dbReference type="Proteomes" id="UP000198287">
    <property type="component" value="Unassembled WGS sequence"/>
</dbReference>
<dbReference type="OrthoDB" id="7085216at2759"/>
<comment type="caution">
    <text evidence="1">The sequence shown here is derived from an EMBL/GenBank/DDBJ whole genome shotgun (WGS) entry which is preliminary data.</text>
</comment>
<reference evidence="1 2" key="1">
    <citation type="submission" date="2015-12" db="EMBL/GenBank/DDBJ databases">
        <title>The genome of Folsomia candida.</title>
        <authorList>
            <person name="Faddeeva A."/>
            <person name="Derks M.F."/>
            <person name="Anvar Y."/>
            <person name="Smit S."/>
            <person name="Van Straalen N."/>
            <person name="Roelofs D."/>
        </authorList>
    </citation>
    <scope>NUCLEOTIDE SEQUENCE [LARGE SCALE GENOMIC DNA]</scope>
    <source>
        <strain evidence="1 2">VU population</strain>
        <tissue evidence="1">Whole body</tissue>
    </source>
</reference>